<evidence type="ECO:0000313" key="2">
    <source>
        <dbReference type="Proteomes" id="UP001060170"/>
    </source>
</evidence>
<dbReference type="EMBL" id="CM045874">
    <property type="protein sequence ID" value="KAI7945024.1"/>
    <property type="molecule type" value="Genomic_DNA"/>
</dbReference>
<dbReference type="Proteomes" id="UP001060170">
    <property type="component" value="Chromosome 10"/>
</dbReference>
<reference evidence="1 2" key="3">
    <citation type="journal article" date="2022" name="Microbiol. Spectr.">
        <title>Folding features and dynamics of 3D genome architecture in plant fungal pathogens.</title>
        <authorList>
            <person name="Xia C."/>
        </authorList>
    </citation>
    <scope>NUCLEOTIDE SEQUENCE [LARGE SCALE GENOMIC DNA]</scope>
    <source>
        <strain evidence="1 2">93-210</strain>
    </source>
</reference>
<comment type="caution">
    <text evidence="1">The sequence shown here is derived from an EMBL/GenBank/DDBJ whole genome shotgun (WGS) entry which is preliminary data.</text>
</comment>
<evidence type="ECO:0000313" key="1">
    <source>
        <dbReference type="EMBL" id="KAI7945024.1"/>
    </source>
</evidence>
<accession>A0ACC0E6X0</accession>
<name>A0ACC0E6X0_9BASI</name>
<reference evidence="2" key="2">
    <citation type="journal article" date="2018" name="Mol. Plant Microbe Interact.">
        <title>Genome sequence resources for the wheat stripe rust pathogen (Puccinia striiformis f. sp. tritici) and the barley stripe rust pathogen (Puccinia striiformis f. sp. hordei).</title>
        <authorList>
            <person name="Xia C."/>
            <person name="Wang M."/>
            <person name="Yin C."/>
            <person name="Cornejo O.E."/>
            <person name="Hulbert S.H."/>
            <person name="Chen X."/>
        </authorList>
    </citation>
    <scope>NUCLEOTIDE SEQUENCE [LARGE SCALE GENOMIC DNA]</scope>
    <source>
        <strain evidence="2">93-210</strain>
    </source>
</reference>
<organism evidence="1 2">
    <name type="scientific">Puccinia striiformis f. sp. tritici</name>
    <dbReference type="NCBI Taxonomy" id="168172"/>
    <lineage>
        <taxon>Eukaryota</taxon>
        <taxon>Fungi</taxon>
        <taxon>Dikarya</taxon>
        <taxon>Basidiomycota</taxon>
        <taxon>Pucciniomycotina</taxon>
        <taxon>Pucciniomycetes</taxon>
        <taxon>Pucciniales</taxon>
        <taxon>Pucciniaceae</taxon>
        <taxon>Puccinia</taxon>
    </lineage>
</organism>
<sequence>METTPIASSAGQFPQEELAEGSPFLSKRGPGSRQACSTRQGRGTGEAHRGERKTRRWRTQPTIQIYISRPETSKGMLMGELHPKPRMTLGSSREVASQFLDTVRLTIFQLSCRGGKRCATDVGLLDAFLICKTSASMGNSLLNRN</sequence>
<gene>
    <name evidence="1" type="ORF">MJO28_010719</name>
</gene>
<reference evidence="2" key="1">
    <citation type="journal article" date="2018" name="BMC Genomics">
        <title>Genomic insights into host adaptation between the wheat stripe rust pathogen (Puccinia striiformis f. sp. tritici) and the barley stripe rust pathogen (Puccinia striiformis f. sp. hordei).</title>
        <authorList>
            <person name="Xia C."/>
            <person name="Wang M."/>
            <person name="Yin C."/>
            <person name="Cornejo O.E."/>
            <person name="Hulbert S.H."/>
            <person name="Chen X."/>
        </authorList>
    </citation>
    <scope>NUCLEOTIDE SEQUENCE [LARGE SCALE GENOMIC DNA]</scope>
    <source>
        <strain evidence="2">93-210</strain>
    </source>
</reference>
<protein>
    <submittedName>
        <fullName evidence="1">Uncharacterized protein</fullName>
    </submittedName>
</protein>
<keyword evidence="2" id="KW-1185">Reference proteome</keyword>
<proteinExistence type="predicted"/>